<proteinExistence type="predicted"/>
<dbReference type="InterPro" id="IPR042070">
    <property type="entry name" value="PucR_C-HTH_sf"/>
</dbReference>
<name>A0ABT6S5T1_9ACTN</name>
<dbReference type="Proteomes" id="UP001223978">
    <property type="component" value="Unassembled WGS sequence"/>
</dbReference>
<dbReference type="InterPro" id="IPR025736">
    <property type="entry name" value="PucR_C-HTH_dom"/>
</dbReference>
<evidence type="ECO:0000259" key="2">
    <source>
        <dbReference type="Pfam" id="PF13556"/>
    </source>
</evidence>
<dbReference type="PANTHER" id="PTHR33744">
    <property type="entry name" value="CARBOHYDRATE DIACID REGULATOR"/>
    <property type="match status" value="1"/>
</dbReference>
<keyword evidence="4" id="KW-1185">Reference proteome</keyword>
<dbReference type="PANTHER" id="PTHR33744:SF1">
    <property type="entry name" value="DNA-BINDING TRANSCRIPTIONAL ACTIVATOR ADER"/>
    <property type="match status" value="1"/>
</dbReference>
<dbReference type="InterPro" id="IPR012914">
    <property type="entry name" value="PucR_dom"/>
</dbReference>
<protein>
    <submittedName>
        <fullName evidence="3">PucR family transcriptional regulator</fullName>
    </submittedName>
</protein>
<dbReference type="RefSeq" id="WP_282541320.1">
    <property type="nucleotide sequence ID" value="NZ_JASCIQ010000004.1"/>
</dbReference>
<dbReference type="InterPro" id="IPR051448">
    <property type="entry name" value="CdaR-like_regulators"/>
</dbReference>
<accession>A0ABT6S5T1</accession>
<sequence length="491" mass="53180">MPIAVGELLEMPHLRLQLHSGAGALDRTVAWTHTTDLPEPWRWVAGGELLMTNGMPIPRSASGQEELVRQLVEHGAAALAIGERMYAPPLTRRLARTSEELGFPVLWIAYPMPFVAISRAVAEATLLEQSQRLIRTERIYQALQQISSQTAGLRMLTGALSRELGCEVRVCDRATGCDWYPGVAPLSARIRTALTGRHGKLRAGVVAAPLGGDRRALLVDVPTHPDAVLVALPEPTEQPDALLLQHAATVCALALSQARLTIEHDRRTGAELLLQILDAQLAPAVAERQLTGLGLALDEVVCVVARNDEPDLLRNMHLNLWRAAVEHTTVHRGGGTSLTLLPEAAVPVLVQALGPGGRAGVSDPAVRADRINDAVREATWALDTAEDEGVPLLRYADADPLLGPRNPVEARALADRVLGRVLALPSAQADELLTTLRTFLAEGRSWQRTAEALHVHRQTVRYRIRRIEGLTGKRISDTGDLAALWLAVKAV</sequence>
<evidence type="ECO:0000313" key="4">
    <source>
        <dbReference type="Proteomes" id="UP001223978"/>
    </source>
</evidence>
<dbReference type="EMBL" id="JASCIQ010000004">
    <property type="protein sequence ID" value="MDI3403380.1"/>
    <property type="molecule type" value="Genomic_DNA"/>
</dbReference>
<reference evidence="3 4" key="1">
    <citation type="submission" date="2023-05" db="EMBL/GenBank/DDBJ databases">
        <title>Draft genome sequence of Streptomyces sp. B-S-A6 isolated from a cave soil in Thailand.</title>
        <authorList>
            <person name="Chamroensaksri N."/>
            <person name="Muangham S."/>
        </authorList>
    </citation>
    <scope>NUCLEOTIDE SEQUENCE [LARGE SCALE GENOMIC DNA]</scope>
    <source>
        <strain evidence="3 4">B-S-A6</strain>
    </source>
</reference>
<feature type="domain" description="PucR C-terminal helix-turn-helix" evidence="2">
    <location>
        <begin position="432"/>
        <end position="490"/>
    </location>
</feature>
<gene>
    <name evidence="3" type="ORF">QIS96_06015</name>
</gene>
<dbReference type="Gene3D" id="1.10.10.2840">
    <property type="entry name" value="PucR C-terminal helix-turn-helix domain"/>
    <property type="match status" value="1"/>
</dbReference>
<comment type="caution">
    <text evidence="3">The sequence shown here is derived from an EMBL/GenBank/DDBJ whole genome shotgun (WGS) entry which is preliminary data.</text>
</comment>
<evidence type="ECO:0000259" key="1">
    <source>
        <dbReference type="Pfam" id="PF07905"/>
    </source>
</evidence>
<organism evidence="3 4">
    <name type="scientific">Streptomyces cavernicola</name>
    <dbReference type="NCBI Taxonomy" id="3043613"/>
    <lineage>
        <taxon>Bacteria</taxon>
        <taxon>Bacillati</taxon>
        <taxon>Actinomycetota</taxon>
        <taxon>Actinomycetes</taxon>
        <taxon>Kitasatosporales</taxon>
        <taxon>Streptomycetaceae</taxon>
        <taxon>Streptomyces</taxon>
    </lineage>
</organism>
<dbReference type="Pfam" id="PF07905">
    <property type="entry name" value="PucR"/>
    <property type="match status" value="1"/>
</dbReference>
<dbReference type="Pfam" id="PF13556">
    <property type="entry name" value="HTH_30"/>
    <property type="match status" value="1"/>
</dbReference>
<feature type="domain" description="Purine catabolism PurC-like" evidence="1">
    <location>
        <begin position="7"/>
        <end position="123"/>
    </location>
</feature>
<evidence type="ECO:0000313" key="3">
    <source>
        <dbReference type="EMBL" id="MDI3403380.1"/>
    </source>
</evidence>